<dbReference type="AlphaFoldDB" id="A0A285CT06"/>
<dbReference type="GO" id="GO:0042597">
    <property type="term" value="C:periplasmic space"/>
    <property type="evidence" value="ECO:0007669"/>
    <property type="project" value="UniProtKB-ARBA"/>
</dbReference>
<comment type="subcellular location">
    <subcellularLocation>
        <location evidence="1">Cell membrane</location>
        <topology evidence="1">Lipid-anchor</topology>
    </subcellularLocation>
</comment>
<dbReference type="PROSITE" id="PS01040">
    <property type="entry name" value="SBP_BACTERIAL_5"/>
    <property type="match status" value="1"/>
</dbReference>
<dbReference type="GO" id="GO:0043190">
    <property type="term" value="C:ATP-binding cassette (ABC) transporter complex"/>
    <property type="evidence" value="ECO:0007669"/>
    <property type="project" value="InterPro"/>
</dbReference>
<feature type="chain" id="PRO_5038368080" evidence="4">
    <location>
        <begin position="21"/>
        <end position="535"/>
    </location>
</feature>
<accession>A0A285CT06</accession>
<dbReference type="EMBL" id="OAOP01000004">
    <property type="protein sequence ID" value="SNX70710.1"/>
    <property type="molecule type" value="Genomic_DNA"/>
</dbReference>
<dbReference type="CDD" id="cd08493">
    <property type="entry name" value="PBP2_DppA_like"/>
    <property type="match status" value="1"/>
</dbReference>
<evidence type="ECO:0000256" key="3">
    <source>
        <dbReference type="ARBA" id="ARBA00022729"/>
    </source>
</evidence>
<reference evidence="6 7" key="1">
    <citation type="submission" date="2017-08" db="EMBL/GenBank/DDBJ databases">
        <authorList>
            <person name="de Groot N.N."/>
        </authorList>
    </citation>
    <scope>NUCLEOTIDE SEQUENCE [LARGE SCALE GENOMIC DNA]</scope>
    <source>
        <strain evidence="6 7">JC228</strain>
    </source>
</reference>
<feature type="domain" description="Solute-binding protein family 5" evidence="5">
    <location>
        <begin position="85"/>
        <end position="452"/>
    </location>
</feature>
<evidence type="ECO:0000256" key="1">
    <source>
        <dbReference type="ARBA" id="ARBA00004193"/>
    </source>
</evidence>
<dbReference type="InterPro" id="IPR039424">
    <property type="entry name" value="SBP_5"/>
</dbReference>
<dbReference type="Pfam" id="PF00496">
    <property type="entry name" value="SBP_bac_5"/>
    <property type="match status" value="1"/>
</dbReference>
<organism evidence="6 7">
    <name type="scientific">Bacillus oleivorans</name>
    <dbReference type="NCBI Taxonomy" id="1448271"/>
    <lineage>
        <taxon>Bacteria</taxon>
        <taxon>Bacillati</taxon>
        <taxon>Bacillota</taxon>
        <taxon>Bacilli</taxon>
        <taxon>Bacillales</taxon>
        <taxon>Bacillaceae</taxon>
        <taxon>Bacillus</taxon>
    </lineage>
</organism>
<dbReference type="PIRSF" id="PIRSF002741">
    <property type="entry name" value="MppA"/>
    <property type="match status" value="1"/>
</dbReference>
<dbReference type="Proteomes" id="UP000219546">
    <property type="component" value="Unassembled WGS sequence"/>
</dbReference>
<evidence type="ECO:0000259" key="5">
    <source>
        <dbReference type="Pfam" id="PF00496"/>
    </source>
</evidence>
<dbReference type="Gene3D" id="3.90.76.10">
    <property type="entry name" value="Dipeptide-binding Protein, Domain 1"/>
    <property type="match status" value="1"/>
</dbReference>
<dbReference type="InterPro" id="IPR023765">
    <property type="entry name" value="SBP_5_CS"/>
</dbReference>
<evidence type="ECO:0000313" key="7">
    <source>
        <dbReference type="Proteomes" id="UP000219546"/>
    </source>
</evidence>
<comment type="similarity">
    <text evidence="2">Belongs to the bacterial solute-binding protein 5 family.</text>
</comment>
<keyword evidence="7" id="KW-1185">Reference proteome</keyword>
<dbReference type="InterPro" id="IPR030678">
    <property type="entry name" value="Peptide/Ni-bd"/>
</dbReference>
<keyword evidence="3 4" id="KW-0732">Signal</keyword>
<dbReference type="GO" id="GO:1904680">
    <property type="term" value="F:peptide transmembrane transporter activity"/>
    <property type="evidence" value="ECO:0007669"/>
    <property type="project" value="TreeGrafter"/>
</dbReference>
<dbReference type="SUPFAM" id="SSF53850">
    <property type="entry name" value="Periplasmic binding protein-like II"/>
    <property type="match status" value="1"/>
</dbReference>
<dbReference type="Gene3D" id="3.40.190.10">
    <property type="entry name" value="Periplasmic binding protein-like II"/>
    <property type="match status" value="1"/>
</dbReference>
<gene>
    <name evidence="6" type="ORF">SAMN05877753_104278</name>
</gene>
<evidence type="ECO:0000256" key="4">
    <source>
        <dbReference type="SAM" id="SignalP"/>
    </source>
</evidence>
<dbReference type="PANTHER" id="PTHR30290">
    <property type="entry name" value="PERIPLASMIC BINDING COMPONENT OF ABC TRANSPORTER"/>
    <property type="match status" value="1"/>
</dbReference>
<dbReference type="InterPro" id="IPR000914">
    <property type="entry name" value="SBP_5_dom"/>
</dbReference>
<proteinExistence type="inferred from homology"/>
<sequence>MKKRFLQSFVLLLALSLVLAACSSGDDSSDGGSNSDNDAAQTTLIYGRGADSTSLDPAVVTDGESLKVTENIFDTLLNYEEESTEVVAGLATEWKVSDDSLTYTFTLREDVKFHDGTDFNADAVVYNFERWMSGGTDGAYIYYAAMFGGFKEDAGHVIESVTAVDPYTVEFKLKRPQAPFLKNLAMGPFGIASPTALEENPDTFGENPVGTGPFVFKEWKRNDTITLERNSDYWGGEPKLEQVIFRVIPDNSARLTALKTGEIDLMDGVNPSDVSQVESDSSLQLLLRQGMNIGYFGFNTEEEPFDDPKVRQALNHAVDKQAIIDAFYAGNAEAAVNPMPSFIPGYNDEIEGYEYDLEKAKALLAEAGYPDGFDMELWTFTNPRDYMPEPQKIAEAIQAEFAKINVNVEIITYDWTTFLEKVQNGEAQSFLVGWIGDNGDADNFLYVLLDQDSIDGNNYSRYANQELHDILIAAQSETDEAARVELYKQAQEIIHEDAPWIPLAHANAPLAAKSNLKGFVPHPTGLDKFTNAYFE</sequence>
<protein>
    <submittedName>
        <fullName evidence="6">Peptide/nickel transport system substrate-binding protein</fullName>
    </submittedName>
</protein>
<evidence type="ECO:0000256" key="2">
    <source>
        <dbReference type="ARBA" id="ARBA00005695"/>
    </source>
</evidence>
<dbReference type="PROSITE" id="PS51257">
    <property type="entry name" value="PROKAR_LIPOPROTEIN"/>
    <property type="match status" value="1"/>
</dbReference>
<evidence type="ECO:0000313" key="6">
    <source>
        <dbReference type="EMBL" id="SNX70710.1"/>
    </source>
</evidence>
<name>A0A285CT06_9BACI</name>
<dbReference type="GO" id="GO:0015833">
    <property type="term" value="P:peptide transport"/>
    <property type="evidence" value="ECO:0007669"/>
    <property type="project" value="TreeGrafter"/>
</dbReference>
<feature type="signal peptide" evidence="4">
    <location>
        <begin position="1"/>
        <end position="20"/>
    </location>
</feature>
<dbReference type="Gene3D" id="3.10.105.10">
    <property type="entry name" value="Dipeptide-binding Protein, Domain 3"/>
    <property type="match status" value="1"/>
</dbReference>
<dbReference type="PANTHER" id="PTHR30290:SF38">
    <property type="entry name" value="D,D-DIPEPTIDE-BINDING PERIPLASMIC PROTEIN DDPA-RELATED"/>
    <property type="match status" value="1"/>
</dbReference>